<dbReference type="InterPro" id="IPR013783">
    <property type="entry name" value="Ig-like_fold"/>
</dbReference>
<protein>
    <recommendedName>
        <fullName evidence="2">Glycosyl hydrolase family 13 catalytic domain-containing protein</fullName>
    </recommendedName>
</protein>
<evidence type="ECO:0000313" key="3">
    <source>
        <dbReference type="EMBL" id="HIS73784.1"/>
    </source>
</evidence>
<dbReference type="InterPro" id="IPR014756">
    <property type="entry name" value="Ig_E-set"/>
</dbReference>
<dbReference type="InterPro" id="IPR017853">
    <property type="entry name" value="GH"/>
</dbReference>
<dbReference type="AlphaFoldDB" id="A0A9D1FHV4"/>
<dbReference type="Pfam" id="PF00128">
    <property type="entry name" value="Alpha-amylase"/>
    <property type="match status" value="1"/>
</dbReference>
<dbReference type="InterPro" id="IPR004193">
    <property type="entry name" value="Glyco_hydro_13_N"/>
</dbReference>
<comment type="similarity">
    <text evidence="1">Belongs to the glycosyl hydrolase 13 family.</text>
</comment>
<dbReference type="Proteomes" id="UP000886865">
    <property type="component" value="Unassembled WGS sequence"/>
</dbReference>
<feature type="domain" description="Glycosyl hydrolase family 13 catalytic" evidence="2">
    <location>
        <begin position="181"/>
        <end position="607"/>
    </location>
</feature>
<dbReference type="CDD" id="cd02856">
    <property type="entry name" value="E_set_GDE_Isoamylase_N"/>
    <property type="match status" value="1"/>
</dbReference>
<name>A0A9D1FHV4_9BACT</name>
<accession>A0A9D1FHV4</accession>
<gene>
    <name evidence="3" type="ORF">IAA86_02040</name>
</gene>
<dbReference type="EMBL" id="DVJQ01000018">
    <property type="protein sequence ID" value="HIS73784.1"/>
    <property type="molecule type" value="Genomic_DNA"/>
</dbReference>
<evidence type="ECO:0000259" key="2">
    <source>
        <dbReference type="SMART" id="SM00642"/>
    </source>
</evidence>
<dbReference type="GO" id="GO:0005975">
    <property type="term" value="P:carbohydrate metabolic process"/>
    <property type="evidence" value="ECO:0007669"/>
    <property type="project" value="InterPro"/>
</dbReference>
<proteinExistence type="inferred from homology"/>
<dbReference type="GO" id="GO:0004553">
    <property type="term" value="F:hydrolase activity, hydrolyzing O-glycosyl compounds"/>
    <property type="evidence" value="ECO:0007669"/>
    <property type="project" value="InterPro"/>
</dbReference>
<dbReference type="PANTHER" id="PTHR43002">
    <property type="entry name" value="GLYCOGEN DEBRANCHING ENZYME"/>
    <property type="match status" value="1"/>
</dbReference>
<dbReference type="InterPro" id="IPR006047">
    <property type="entry name" value="GH13_cat_dom"/>
</dbReference>
<dbReference type="SUPFAM" id="SSF81296">
    <property type="entry name" value="E set domains"/>
    <property type="match status" value="1"/>
</dbReference>
<dbReference type="SUPFAM" id="SSF51445">
    <property type="entry name" value="(Trans)glycosidases"/>
    <property type="match status" value="1"/>
</dbReference>
<organism evidence="3 4">
    <name type="scientific">Candidatus Galligastranaerophilus intestinavium</name>
    <dbReference type="NCBI Taxonomy" id="2840836"/>
    <lineage>
        <taxon>Bacteria</taxon>
        <taxon>Candidatus Galligastranaerophilus</taxon>
    </lineage>
</organism>
<comment type="caution">
    <text evidence="3">The sequence shown here is derived from an EMBL/GenBank/DDBJ whole genome shotgun (WGS) entry which is preliminary data.</text>
</comment>
<dbReference type="Pfam" id="PF02922">
    <property type="entry name" value="CBM_48"/>
    <property type="match status" value="1"/>
</dbReference>
<reference evidence="3" key="1">
    <citation type="submission" date="2020-10" db="EMBL/GenBank/DDBJ databases">
        <authorList>
            <person name="Gilroy R."/>
        </authorList>
    </citation>
    <scope>NUCLEOTIDE SEQUENCE</scope>
    <source>
        <strain evidence="3">CHK152-2871</strain>
    </source>
</reference>
<dbReference type="Gene3D" id="2.60.40.1180">
    <property type="entry name" value="Golgi alpha-mannosidase II"/>
    <property type="match status" value="1"/>
</dbReference>
<evidence type="ECO:0000313" key="4">
    <source>
        <dbReference type="Proteomes" id="UP000886865"/>
    </source>
</evidence>
<dbReference type="Gene3D" id="2.60.40.10">
    <property type="entry name" value="Immunoglobulins"/>
    <property type="match status" value="1"/>
</dbReference>
<reference evidence="3" key="2">
    <citation type="journal article" date="2021" name="PeerJ">
        <title>Extensive microbial diversity within the chicken gut microbiome revealed by metagenomics and culture.</title>
        <authorList>
            <person name="Gilroy R."/>
            <person name="Ravi A."/>
            <person name="Getino M."/>
            <person name="Pursley I."/>
            <person name="Horton D.L."/>
            <person name="Alikhan N.F."/>
            <person name="Baker D."/>
            <person name="Gharbi K."/>
            <person name="Hall N."/>
            <person name="Watson M."/>
            <person name="Adriaenssens E.M."/>
            <person name="Foster-Nyarko E."/>
            <person name="Jarju S."/>
            <person name="Secka A."/>
            <person name="Antonio M."/>
            <person name="Oren A."/>
            <person name="Chaudhuri R.R."/>
            <person name="La Ragione R."/>
            <person name="Hildebrand F."/>
            <person name="Pallen M.J."/>
        </authorList>
    </citation>
    <scope>NUCLEOTIDE SEQUENCE</scope>
    <source>
        <strain evidence="3">CHK152-2871</strain>
    </source>
</reference>
<dbReference type="InterPro" id="IPR044505">
    <property type="entry name" value="GlgX_Isoamylase_N_E_set"/>
</dbReference>
<dbReference type="SUPFAM" id="SSF51011">
    <property type="entry name" value="Glycosyl hydrolase domain"/>
    <property type="match status" value="1"/>
</dbReference>
<evidence type="ECO:0000256" key="1">
    <source>
        <dbReference type="ARBA" id="ARBA00008061"/>
    </source>
</evidence>
<sequence>MSFVTNSKTNLGASLDSDGKKVNFRLYSKNATMVILCIFERPTGENAVMNLKMQKQKGSDIWETSVKTYALKDLKVPIFYGFRVFGPNWQYKDNFEVGTDIGFISKVDEYGNRFNPNKIAYDPYSKEISHLPSDVCPGLEIFRSDDENYLKDNAKQAPKSVFYLDSEKNIATVEKRPFCEEIIAETHIKDMTYNVTMKEGGTYLGAAKFAPVIKRMGFTMVEFLPLQEFDFREDGQNYWGYMTLNFFSPSRHYSYSKRYGKILDEFREMVDAFHKNGIKVCMDVVYNHTGEARIHWHNNDNASLMSYALIDNQSYYKLTTNAHQGSCCDSKKERNYYRQNSGCHNDTNSTNEGFCNLVADSVAFWAKQGVDAFRFDLAVSLMDTSEDDKAKYCAHTSFCANLANELEKRGVKVIDNPNEAQEGIMLIAEPWTCSGENSYQLGNFPRNWMEWNDVSRDTIRRAALYPAHITLYDVINIFEGTKSRFKDKYGAINYICCHDGFSLYDCNSYSKPNPDTTGGSPWEICSDNQNNEEIKENAIKKELTMLFLSKGVPMMQLGDIIMHSKCGNNNSYNLDDGTNYYNYSAANKKGTFQNRIFEFCKNLINFRKSNPVFSLANYNEKLTYFNEHSQQIDVNSENLKSDYSKNYIGIKVENNSGDFFIAFSKHPFDYKFKLPKAQENKNWYILFDTSNKEHITFEPKEFFGLEYVLNPNSMVVFKEL</sequence>
<dbReference type="Gene3D" id="3.20.20.80">
    <property type="entry name" value="Glycosidases"/>
    <property type="match status" value="1"/>
</dbReference>
<dbReference type="InterPro" id="IPR013780">
    <property type="entry name" value="Glyco_hydro_b"/>
</dbReference>
<dbReference type="SMART" id="SM00642">
    <property type="entry name" value="Aamy"/>
    <property type="match status" value="1"/>
</dbReference>